<evidence type="ECO:0000313" key="3">
    <source>
        <dbReference type="Proteomes" id="UP000184440"/>
    </source>
</evidence>
<dbReference type="Gene3D" id="3.10.450.50">
    <property type="match status" value="1"/>
</dbReference>
<evidence type="ECO:0000259" key="1">
    <source>
        <dbReference type="Pfam" id="PF12680"/>
    </source>
</evidence>
<dbReference type="InterPro" id="IPR037401">
    <property type="entry name" value="SnoaL-like"/>
</dbReference>
<organism evidence="2 3">
    <name type="scientific">Cryptosporangium aurantiacum</name>
    <dbReference type="NCBI Taxonomy" id="134849"/>
    <lineage>
        <taxon>Bacteria</taxon>
        <taxon>Bacillati</taxon>
        <taxon>Actinomycetota</taxon>
        <taxon>Actinomycetes</taxon>
        <taxon>Cryptosporangiales</taxon>
        <taxon>Cryptosporangiaceae</taxon>
        <taxon>Cryptosporangium</taxon>
    </lineage>
</organism>
<dbReference type="RefSeq" id="WP_084742258.1">
    <property type="nucleotide sequence ID" value="NZ_FRCS01000022.1"/>
</dbReference>
<accession>A0A1M7RM68</accession>
<keyword evidence="3" id="KW-1185">Reference proteome</keyword>
<gene>
    <name evidence="2" type="ORF">SAMN05443668_12227</name>
</gene>
<dbReference type="STRING" id="134849.SAMN05443668_12227"/>
<name>A0A1M7RM68_9ACTN</name>
<feature type="domain" description="SnoaL-like" evidence="1">
    <location>
        <begin position="13"/>
        <end position="119"/>
    </location>
</feature>
<protein>
    <submittedName>
        <fullName evidence="2">SnoaL-like domain-containing protein</fullName>
    </submittedName>
</protein>
<dbReference type="SUPFAM" id="SSF54427">
    <property type="entry name" value="NTF2-like"/>
    <property type="match status" value="1"/>
</dbReference>
<evidence type="ECO:0000313" key="2">
    <source>
        <dbReference type="EMBL" id="SHN47289.1"/>
    </source>
</evidence>
<dbReference type="Pfam" id="PF12680">
    <property type="entry name" value="SnoaL_2"/>
    <property type="match status" value="1"/>
</dbReference>
<proteinExistence type="predicted"/>
<dbReference type="EMBL" id="FRCS01000022">
    <property type="protein sequence ID" value="SHN47289.1"/>
    <property type="molecule type" value="Genomic_DNA"/>
</dbReference>
<reference evidence="2 3" key="1">
    <citation type="submission" date="2016-11" db="EMBL/GenBank/DDBJ databases">
        <authorList>
            <person name="Jaros S."/>
            <person name="Januszkiewicz K."/>
            <person name="Wedrychowicz H."/>
        </authorList>
    </citation>
    <scope>NUCLEOTIDE SEQUENCE [LARGE SCALE GENOMIC DNA]</scope>
    <source>
        <strain evidence="2 3">DSM 46144</strain>
    </source>
</reference>
<dbReference type="OrthoDB" id="3681559at2"/>
<dbReference type="AlphaFoldDB" id="A0A1M7RM68"/>
<dbReference type="InterPro" id="IPR032710">
    <property type="entry name" value="NTF2-like_dom_sf"/>
</dbReference>
<sequence>MATPEELYQRYVYAGAMTRDAEAVAALFTDDGVYEAPLVPPGHPFPRRLAGRDEIRRGLSEYYRRPQPTTGPVDVERTRYVLHRPEPGVLIAEVDTVLVDHDPISLVQIFRVRDGLVASLRDYFDPAVV</sequence>
<dbReference type="Proteomes" id="UP000184440">
    <property type="component" value="Unassembled WGS sequence"/>
</dbReference>